<dbReference type="EMBL" id="WELG01000001">
    <property type="protein sequence ID" value="KAB7530381.1"/>
    <property type="molecule type" value="Genomic_DNA"/>
</dbReference>
<reference evidence="7 8" key="1">
    <citation type="submission" date="2019-10" db="EMBL/GenBank/DDBJ databases">
        <title>Muricauda olearia CL-SS4 JCM15563 genome.</title>
        <authorList>
            <person name="Liu L."/>
        </authorList>
    </citation>
    <scope>NUCLEOTIDE SEQUENCE [LARGE SCALE GENOMIC DNA]</scope>
    <source>
        <strain evidence="7 8">CL-SS4</strain>
    </source>
</reference>
<comment type="caution">
    <text evidence="7">The sequence shown here is derived from an EMBL/GenBank/DDBJ whole genome shotgun (WGS) entry which is preliminary data.</text>
</comment>
<evidence type="ECO:0000256" key="2">
    <source>
        <dbReference type="ARBA" id="ARBA00023015"/>
    </source>
</evidence>
<dbReference type="NCBIfam" id="TIGR02985">
    <property type="entry name" value="Sig70_bacteroi1"/>
    <property type="match status" value="1"/>
</dbReference>
<protein>
    <submittedName>
        <fullName evidence="7">RNA polymerase sigma-70 factor</fullName>
    </submittedName>
</protein>
<dbReference type="GO" id="GO:0006352">
    <property type="term" value="P:DNA-templated transcription initiation"/>
    <property type="evidence" value="ECO:0007669"/>
    <property type="project" value="InterPro"/>
</dbReference>
<evidence type="ECO:0000256" key="1">
    <source>
        <dbReference type="ARBA" id="ARBA00010641"/>
    </source>
</evidence>
<dbReference type="OrthoDB" id="1100095at2"/>
<dbReference type="AlphaFoldDB" id="A0A6I1E362"/>
<comment type="similarity">
    <text evidence="1">Belongs to the sigma-70 factor family. ECF subfamily.</text>
</comment>
<dbReference type="InterPro" id="IPR013325">
    <property type="entry name" value="RNA_pol_sigma_r2"/>
</dbReference>
<dbReference type="InterPro" id="IPR007627">
    <property type="entry name" value="RNA_pol_sigma70_r2"/>
</dbReference>
<dbReference type="Pfam" id="PF08281">
    <property type="entry name" value="Sigma70_r4_2"/>
    <property type="match status" value="1"/>
</dbReference>
<proteinExistence type="inferred from homology"/>
<dbReference type="InterPro" id="IPR014284">
    <property type="entry name" value="RNA_pol_sigma-70_dom"/>
</dbReference>
<dbReference type="Pfam" id="PF04542">
    <property type="entry name" value="Sigma70_r2"/>
    <property type="match status" value="1"/>
</dbReference>
<dbReference type="GO" id="GO:0016987">
    <property type="term" value="F:sigma factor activity"/>
    <property type="evidence" value="ECO:0007669"/>
    <property type="project" value="UniProtKB-KW"/>
</dbReference>
<dbReference type="InterPro" id="IPR014327">
    <property type="entry name" value="RNA_pol_sigma70_bacteroid"/>
</dbReference>
<dbReference type="RefSeq" id="WP_152130315.1">
    <property type="nucleotide sequence ID" value="NZ_WELG01000001.1"/>
</dbReference>
<dbReference type="PANTHER" id="PTHR43133:SF46">
    <property type="entry name" value="RNA POLYMERASE SIGMA-70 FACTOR ECF SUBFAMILY"/>
    <property type="match status" value="1"/>
</dbReference>
<sequence length="194" mass="22984">MSKEKQIDKSHFIYLLEKGKGIAFEALYRLYYDKLVHIAKGYLMYHDEAEEVVQKVFIKVWERRSKLKSVENINNYLYSMTKNSCLDTLKHQKVKNTYINTTIKETKWMVNHQFVMDETASAMIEKELENRIMDSIDLLPKACKKVFIKSRFEGMKNIEIAKELGISKRTVDNQISKALKHMRLQLKDYLTSFL</sequence>
<dbReference type="InterPro" id="IPR013249">
    <property type="entry name" value="RNA_pol_sigma70_r4_t2"/>
</dbReference>
<evidence type="ECO:0000256" key="4">
    <source>
        <dbReference type="ARBA" id="ARBA00023163"/>
    </source>
</evidence>
<evidence type="ECO:0000259" key="6">
    <source>
        <dbReference type="Pfam" id="PF08281"/>
    </source>
</evidence>
<feature type="domain" description="RNA polymerase sigma-70 region 2" evidence="5">
    <location>
        <begin position="27"/>
        <end position="93"/>
    </location>
</feature>
<name>A0A6I1E362_9FLAO</name>
<evidence type="ECO:0000259" key="5">
    <source>
        <dbReference type="Pfam" id="PF04542"/>
    </source>
</evidence>
<dbReference type="Proteomes" id="UP000429785">
    <property type="component" value="Unassembled WGS sequence"/>
</dbReference>
<gene>
    <name evidence="7" type="ORF">F8C76_02420</name>
</gene>
<organism evidence="7 8">
    <name type="scientific">Flagellimonas olearia</name>
    <dbReference type="NCBI Taxonomy" id="552546"/>
    <lineage>
        <taxon>Bacteria</taxon>
        <taxon>Pseudomonadati</taxon>
        <taxon>Bacteroidota</taxon>
        <taxon>Flavobacteriia</taxon>
        <taxon>Flavobacteriales</taxon>
        <taxon>Flavobacteriaceae</taxon>
        <taxon>Flagellimonas</taxon>
    </lineage>
</organism>
<dbReference type="InterPro" id="IPR036388">
    <property type="entry name" value="WH-like_DNA-bd_sf"/>
</dbReference>
<dbReference type="SUPFAM" id="SSF88659">
    <property type="entry name" value="Sigma3 and sigma4 domains of RNA polymerase sigma factors"/>
    <property type="match status" value="1"/>
</dbReference>
<evidence type="ECO:0000256" key="3">
    <source>
        <dbReference type="ARBA" id="ARBA00023082"/>
    </source>
</evidence>
<feature type="domain" description="RNA polymerase sigma factor 70 region 4 type 2" evidence="6">
    <location>
        <begin position="131"/>
        <end position="182"/>
    </location>
</feature>
<dbReference type="Gene3D" id="1.10.1740.10">
    <property type="match status" value="1"/>
</dbReference>
<dbReference type="InterPro" id="IPR039425">
    <property type="entry name" value="RNA_pol_sigma-70-like"/>
</dbReference>
<dbReference type="PANTHER" id="PTHR43133">
    <property type="entry name" value="RNA POLYMERASE ECF-TYPE SIGMA FACTO"/>
    <property type="match status" value="1"/>
</dbReference>
<keyword evidence="3" id="KW-0731">Sigma factor</keyword>
<accession>A0A6I1E362</accession>
<evidence type="ECO:0000313" key="7">
    <source>
        <dbReference type="EMBL" id="KAB7530381.1"/>
    </source>
</evidence>
<dbReference type="InterPro" id="IPR013324">
    <property type="entry name" value="RNA_pol_sigma_r3/r4-like"/>
</dbReference>
<keyword evidence="4" id="KW-0804">Transcription</keyword>
<evidence type="ECO:0000313" key="8">
    <source>
        <dbReference type="Proteomes" id="UP000429785"/>
    </source>
</evidence>
<dbReference type="SUPFAM" id="SSF88946">
    <property type="entry name" value="Sigma2 domain of RNA polymerase sigma factors"/>
    <property type="match status" value="1"/>
</dbReference>
<dbReference type="NCBIfam" id="TIGR02937">
    <property type="entry name" value="sigma70-ECF"/>
    <property type="match status" value="1"/>
</dbReference>
<dbReference type="Gene3D" id="1.10.10.10">
    <property type="entry name" value="Winged helix-like DNA-binding domain superfamily/Winged helix DNA-binding domain"/>
    <property type="match status" value="1"/>
</dbReference>
<keyword evidence="2" id="KW-0805">Transcription regulation</keyword>
<dbReference type="GO" id="GO:0003677">
    <property type="term" value="F:DNA binding"/>
    <property type="evidence" value="ECO:0007669"/>
    <property type="project" value="InterPro"/>
</dbReference>